<dbReference type="OrthoDB" id="9984024at2759"/>
<dbReference type="InterPro" id="IPR008928">
    <property type="entry name" value="6-hairpin_glycosidase_sf"/>
</dbReference>
<evidence type="ECO:0000256" key="1">
    <source>
        <dbReference type="SAM" id="SignalP"/>
    </source>
</evidence>
<comment type="caution">
    <text evidence="2">The sequence shown here is derived from an EMBL/GenBank/DDBJ whole genome shotgun (WGS) entry which is preliminary data.</text>
</comment>
<reference evidence="2" key="1">
    <citation type="journal article" date="2021" name="Nat. Commun.">
        <title>Genetic determinants of endophytism in the Arabidopsis root mycobiome.</title>
        <authorList>
            <person name="Mesny F."/>
            <person name="Miyauchi S."/>
            <person name="Thiergart T."/>
            <person name="Pickel B."/>
            <person name="Atanasova L."/>
            <person name="Karlsson M."/>
            <person name="Huettel B."/>
            <person name="Barry K.W."/>
            <person name="Haridas S."/>
            <person name="Chen C."/>
            <person name="Bauer D."/>
            <person name="Andreopoulos W."/>
            <person name="Pangilinan J."/>
            <person name="LaButti K."/>
            <person name="Riley R."/>
            <person name="Lipzen A."/>
            <person name="Clum A."/>
            <person name="Drula E."/>
            <person name="Henrissat B."/>
            <person name="Kohler A."/>
            <person name="Grigoriev I.V."/>
            <person name="Martin F.M."/>
            <person name="Hacquard S."/>
        </authorList>
    </citation>
    <scope>NUCLEOTIDE SEQUENCE</scope>
    <source>
        <strain evidence="2">MPI-CAGE-CH-0243</strain>
    </source>
</reference>
<sequence length="446" mass="49344">MHFSLSLLPLMTLTNIPNAYAQDFQSLTDPIKRAELTLSALQIWYNAGTGLWNTCGWWNSANVLTMVGNLAKYDPDNLKVQDLAKKIFANTITQAPPSNPQPGVEAQEIRRRGTLSQYNTTRDNETTFNLYIPSTTGFDKTIGSNGEYISTYPSDWNTRESAFIDVKKLPIFQSQDVIQIANAPNASDWLDGFYDDDLWWALGWINAYDVTKNVQYLQLAEGIFMAVTKAWPTRCGNGGIFWSWRQDYMNAIANELFLSTAAHLANRAENKDFYVNWAQRSLGWFLGSGMINDRGTINDGLTEDCKNNGDVVWSYNQGVILGALVELNRAAPNSTYLPLASRIAKAAIKELSDDNGIIHDACEPNCGGDGPQFKGIFARNLQVLHAAAPDDVYVKAIQANANSIWKNDRDEGNMLSLDWAGPFIAPANASTHSSAMDALVAAITVK</sequence>
<organism evidence="2 3">
    <name type="scientific">Dendryphion nanum</name>
    <dbReference type="NCBI Taxonomy" id="256645"/>
    <lineage>
        <taxon>Eukaryota</taxon>
        <taxon>Fungi</taxon>
        <taxon>Dikarya</taxon>
        <taxon>Ascomycota</taxon>
        <taxon>Pezizomycotina</taxon>
        <taxon>Dothideomycetes</taxon>
        <taxon>Pleosporomycetidae</taxon>
        <taxon>Pleosporales</taxon>
        <taxon>Torulaceae</taxon>
        <taxon>Dendryphion</taxon>
    </lineage>
</organism>
<gene>
    <name evidence="2" type="ORF">B0J11DRAFT_547001</name>
</gene>
<evidence type="ECO:0000313" key="3">
    <source>
        <dbReference type="Proteomes" id="UP000700596"/>
    </source>
</evidence>
<name>A0A9P9ED08_9PLEO</name>
<dbReference type="GO" id="GO:0016787">
    <property type="term" value="F:hydrolase activity"/>
    <property type="evidence" value="ECO:0007669"/>
    <property type="project" value="UniProtKB-KW"/>
</dbReference>
<protein>
    <submittedName>
        <fullName evidence="2">Glycosyl hydrolase family 76-domain-containing protein</fullName>
    </submittedName>
</protein>
<dbReference type="PANTHER" id="PTHR47791">
    <property type="entry name" value="MEIOTICALLY UP-REGULATED GENE 191 PROTEIN"/>
    <property type="match status" value="1"/>
</dbReference>
<dbReference type="Proteomes" id="UP000700596">
    <property type="component" value="Unassembled WGS sequence"/>
</dbReference>
<dbReference type="AlphaFoldDB" id="A0A9P9ED08"/>
<dbReference type="PANTHER" id="PTHR47791:SF1">
    <property type="entry name" value="ENDO MANNANASE, GH76 FAMILY (EUROFUNG)"/>
    <property type="match status" value="1"/>
</dbReference>
<keyword evidence="1" id="KW-0732">Signal</keyword>
<keyword evidence="2" id="KW-0378">Hydrolase</keyword>
<proteinExistence type="predicted"/>
<dbReference type="InterPro" id="IPR005198">
    <property type="entry name" value="Glyco_hydro_76"/>
</dbReference>
<feature type="chain" id="PRO_5040274849" evidence="1">
    <location>
        <begin position="22"/>
        <end position="446"/>
    </location>
</feature>
<dbReference type="Pfam" id="PF03663">
    <property type="entry name" value="Glyco_hydro_76"/>
    <property type="match status" value="1"/>
</dbReference>
<dbReference type="Gene3D" id="1.50.10.20">
    <property type="match status" value="1"/>
</dbReference>
<feature type="signal peptide" evidence="1">
    <location>
        <begin position="1"/>
        <end position="21"/>
    </location>
</feature>
<dbReference type="SUPFAM" id="SSF48208">
    <property type="entry name" value="Six-hairpin glycosidases"/>
    <property type="match status" value="1"/>
</dbReference>
<dbReference type="InterPro" id="IPR053169">
    <property type="entry name" value="MUG_Protein"/>
</dbReference>
<evidence type="ECO:0000313" key="2">
    <source>
        <dbReference type="EMBL" id="KAH7134894.1"/>
    </source>
</evidence>
<keyword evidence="3" id="KW-1185">Reference proteome</keyword>
<dbReference type="GO" id="GO:0005975">
    <property type="term" value="P:carbohydrate metabolic process"/>
    <property type="evidence" value="ECO:0007669"/>
    <property type="project" value="InterPro"/>
</dbReference>
<dbReference type="EMBL" id="JAGMWT010000002">
    <property type="protein sequence ID" value="KAH7134894.1"/>
    <property type="molecule type" value="Genomic_DNA"/>
</dbReference>
<accession>A0A9P9ED08</accession>